<dbReference type="KEGG" id="cko:CKO_00918"/>
<gene>
    <name evidence="1" type="ordered locus">CKO_00918</name>
</gene>
<accession>A8AF05</accession>
<sequence>MRNFKNTQRLSCMGMRYGKTGQAKDGIKVF</sequence>
<keyword evidence="2" id="KW-1185">Reference proteome</keyword>
<dbReference type="EMBL" id="CP000822">
    <property type="protein sequence ID" value="ABV12068.1"/>
    <property type="molecule type" value="Genomic_DNA"/>
</dbReference>
<dbReference type="Proteomes" id="UP000008148">
    <property type="component" value="Chromosome"/>
</dbReference>
<protein>
    <submittedName>
        <fullName evidence="1">Uncharacterized protein</fullName>
    </submittedName>
</protein>
<proteinExistence type="predicted"/>
<evidence type="ECO:0000313" key="2">
    <source>
        <dbReference type="Proteomes" id="UP000008148"/>
    </source>
</evidence>
<organism evidence="1 2">
    <name type="scientific">Citrobacter koseri (strain ATCC BAA-895 / CDC 4225-83 / SGSC4696)</name>
    <dbReference type="NCBI Taxonomy" id="290338"/>
    <lineage>
        <taxon>Bacteria</taxon>
        <taxon>Pseudomonadati</taxon>
        <taxon>Pseudomonadota</taxon>
        <taxon>Gammaproteobacteria</taxon>
        <taxon>Enterobacterales</taxon>
        <taxon>Enterobacteriaceae</taxon>
        <taxon>Citrobacter</taxon>
    </lineage>
</organism>
<evidence type="ECO:0000313" key="1">
    <source>
        <dbReference type="EMBL" id="ABV12068.1"/>
    </source>
</evidence>
<dbReference type="HOGENOM" id="CLU_3402814_0_0_6"/>
<reference evidence="1 2" key="1">
    <citation type="submission" date="2007-08" db="EMBL/GenBank/DDBJ databases">
        <authorList>
            <consortium name="The Citrobacter koseri Genome Sequencing Project"/>
            <person name="McClelland M."/>
            <person name="Sanderson E.K."/>
            <person name="Porwollik S."/>
            <person name="Spieth J."/>
            <person name="Clifton W.S."/>
            <person name="Latreille P."/>
            <person name="Courtney L."/>
            <person name="Wang C."/>
            <person name="Pepin K."/>
            <person name="Bhonagiri V."/>
            <person name="Nash W."/>
            <person name="Johnson M."/>
            <person name="Thiruvilangam P."/>
            <person name="Wilson R."/>
        </authorList>
    </citation>
    <scope>NUCLEOTIDE SEQUENCE [LARGE SCALE GENOMIC DNA]</scope>
    <source>
        <strain evidence="2">ATCC BAA-895 / CDC 4225-83 / SGSC4696</strain>
    </source>
</reference>
<name>A8AF05_CITK8</name>
<dbReference type="STRING" id="290338.CKO_00918"/>
<dbReference type="AlphaFoldDB" id="A8AF05"/>